<dbReference type="SUPFAM" id="SSF46689">
    <property type="entry name" value="Homeodomain-like"/>
    <property type="match status" value="1"/>
</dbReference>
<name>A0ABS5YN53_9ACTN</name>
<dbReference type="PANTHER" id="PTHR30055">
    <property type="entry name" value="HTH-TYPE TRANSCRIPTIONAL REGULATOR RUTR"/>
    <property type="match status" value="1"/>
</dbReference>
<proteinExistence type="predicted"/>
<dbReference type="PROSITE" id="PS50977">
    <property type="entry name" value="HTH_TETR_2"/>
    <property type="match status" value="1"/>
</dbReference>
<dbReference type="EMBL" id="JAHKKG010000004">
    <property type="protein sequence ID" value="MBU2664741.1"/>
    <property type="molecule type" value="Genomic_DNA"/>
</dbReference>
<organism evidence="6 7">
    <name type="scientific">Paractinoplanes bogorensis</name>
    <dbReference type="NCBI Taxonomy" id="1610840"/>
    <lineage>
        <taxon>Bacteria</taxon>
        <taxon>Bacillati</taxon>
        <taxon>Actinomycetota</taxon>
        <taxon>Actinomycetes</taxon>
        <taxon>Micromonosporales</taxon>
        <taxon>Micromonosporaceae</taxon>
        <taxon>Paractinoplanes</taxon>
    </lineage>
</organism>
<evidence type="ECO:0000313" key="7">
    <source>
        <dbReference type="Proteomes" id="UP001519654"/>
    </source>
</evidence>
<dbReference type="InterPro" id="IPR023772">
    <property type="entry name" value="DNA-bd_HTH_TetR-type_CS"/>
</dbReference>
<dbReference type="PROSITE" id="PS01081">
    <property type="entry name" value="HTH_TETR_1"/>
    <property type="match status" value="1"/>
</dbReference>
<dbReference type="Proteomes" id="UP001519654">
    <property type="component" value="Unassembled WGS sequence"/>
</dbReference>
<sequence length="223" mass="23732">MARPAHDRAEAIVAAARAEFLSAGVEQATVDAVAARAGVGKGTVFLYWPSKARLREAVLLLEVAGTFATLAAELRDDPARLRLGVIARREIAAIMDNPEMGPFLVQQFAGMTDPSDVPTRTLRRIIVALRRHGLVRRTGDDEVVMGMETVMAGALIRGFDRGGREPLLEAVDHLVSSAYDIPGDGAAALPEVLAALDDAIDELVAAAAPDRPTTARLRPAVRP</sequence>
<dbReference type="PANTHER" id="PTHR30055:SF234">
    <property type="entry name" value="HTH-TYPE TRANSCRIPTIONAL REGULATOR BETI"/>
    <property type="match status" value="1"/>
</dbReference>
<gene>
    <name evidence="6" type="ORF">KOI35_14655</name>
</gene>
<dbReference type="Pfam" id="PF00440">
    <property type="entry name" value="TetR_N"/>
    <property type="match status" value="1"/>
</dbReference>
<keyword evidence="7" id="KW-1185">Reference proteome</keyword>
<evidence type="ECO:0000256" key="4">
    <source>
        <dbReference type="PROSITE-ProRule" id="PRU00335"/>
    </source>
</evidence>
<accession>A0ABS5YN53</accession>
<keyword evidence="2 4" id="KW-0238">DNA-binding</keyword>
<comment type="caution">
    <text evidence="6">The sequence shown here is derived from an EMBL/GenBank/DDBJ whole genome shotgun (WGS) entry which is preliminary data.</text>
</comment>
<feature type="domain" description="HTH tetR-type" evidence="5">
    <location>
        <begin position="6"/>
        <end position="66"/>
    </location>
</feature>
<evidence type="ECO:0000259" key="5">
    <source>
        <dbReference type="PROSITE" id="PS50977"/>
    </source>
</evidence>
<protein>
    <submittedName>
        <fullName evidence="6">TetR/AcrR family transcriptional regulator helix-turn-helix transcriptional regulator</fullName>
    </submittedName>
</protein>
<evidence type="ECO:0000256" key="3">
    <source>
        <dbReference type="ARBA" id="ARBA00023163"/>
    </source>
</evidence>
<dbReference type="InterPro" id="IPR009057">
    <property type="entry name" value="Homeodomain-like_sf"/>
</dbReference>
<dbReference type="Gene3D" id="1.10.357.10">
    <property type="entry name" value="Tetracycline Repressor, domain 2"/>
    <property type="match status" value="1"/>
</dbReference>
<dbReference type="RefSeq" id="WP_215787616.1">
    <property type="nucleotide sequence ID" value="NZ_JAHKKG010000004.1"/>
</dbReference>
<evidence type="ECO:0000256" key="1">
    <source>
        <dbReference type="ARBA" id="ARBA00023015"/>
    </source>
</evidence>
<evidence type="ECO:0000313" key="6">
    <source>
        <dbReference type="EMBL" id="MBU2664741.1"/>
    </source>
</evidence>
<feature type="DNA-binding region" description="H-T-H motif" evidence="4">
    <location>
        <begin position="29"/>
        <end position="48"/>
    </location>
</feature>
<dbReference type="InterPro" id="IPR001647">
    <property type="entry name" value="HTH_TetR"/>
</dbReference>
<evidence type="ECO:0000256" key="2">
    <source>
        <dbReference type="ARBA" id="ARBA00023125"/>
    </source>
</evidence>
<reference evidence="6 7" key="1">
    <citation type="submission" date="2021-06" db="EMBL/GenBank/DDBJ databases">
        <title>Actinoplanes lichenicola sp. nov., and Actinoplanes ovalisporus sp. nov., isolated from lichen in Thailand.</title>
        <authorList>
            <person name="Saeng-In P."/>
            <person name="Kanchanasin P."/>
            <person name="Yuki M."/>
            <person name="Kudo T."/>
            <person name="Ohkuma M."/>
            <person name="Phongsopitanun W."/>
            <person name="Tanasupawat S."/>
        </authorList>
    </citation>
    <scope>NUCLEOTIDE SEQUENCE [LARGE SCALE GENOMIC DNA]</scope>
    <source>
        <strain evidence="6 7">NBRC 110975</strain>
    </source>
</reference>
<keyword evidence="3" id="KW-0804">Transcription</keyword>
<keyword evidence="1" id="KW-0805">Transcription regulation</keyword>
<dbReference type="InterPro" id="IPR050109">
    <property type="entry name" value="HTH-type_TetR-like_transc_reg"/>
</dbReference>